<gene>
    <name evidence="1" type="ORF">PFLUV_G00029710</name>
</gene>
<protein>
    <submittedName>
        <fullName evidence="1">Uncharacterized protein</fullName>
    </submittedName>
</protein>
<keyword evidence="2" id="KW-1185">Reference proteome</keyword>
<evidence type="ECO:0000313" key="2">
    <source>
        <dbReference type="Proteomes" id="UP000465112"/>
    </source>
</evidence>
<name>A0A6A5FLJ4_PERFL</name>
<dbReference type="EMBL" id="VHII01000003">
    <property type="protein sequence ID" value="KAF1392595.1"/>
    <property type="molecule type" value="Genomic_DNA"/>
</dbReference>
<dbReference type="Proteomes" id="UP000465112">
    <property type="component" value="Chromosome 3"/>
</dbReference>
<comment type="caution">
    <text evidence="1">The sequence shown here is derived from an EMBL/GenBank/DDBJ whole genome shotgun (WGS) entry which is preliminary data.</text>
</comment>
<dbReference type="AlphaFoldDB" id="A0A6A5FLJ4"/>
<accession>A0A6A5FLJ4</accession>
<organism evidence="1 2">
    <name type="scientific">Perca fluviatilis</name>
    <name type="common">European perch</name>
    <dbReference type="NCBI Taxonomy" id="8168"/>
    <lineage>
        <taxon>Eukaryota</taxon>
        <taxon>Metazoa</taxon>
        <taxon>Chordata</taxon>
        <taxon>Craniata</taxon>
        <taxon>Vertebrata</taxon>
        <taxon>Euteleostomi</taxon>
        <taxon>Actinopterygii</taxon>
        <taxon>Neopterygii</taxon>
        <taxon>Teleostei</taxon>
        <taxon>Neoteleostei</taxon>
        <taxon>Acanthomorphata</taxon>
        <taxon>Eupercaria</taxon>
        <taxon>Perciformes</taxon>
        <taxon>Percoidei</taxon>
        <taxon>Percidae</taxon>
        <taxon>Percinae</taxon>
        <taxon>Perca</taxon>
    </lineage>
</organism>
<sequence length="76" mass="8225">MGFSPPLIAYQTIPVKSEEEESLSDLCFSEFQEEHPEHTTVSAAGGPFFSFSFAFGTNVGGVCLCLEEMDSGNARI</sequence>
<proteinExistence type="predicted"/>
<evidence type="ECO:0000313" key="1">
    <source>
        <dbReference type="EMBL" id="KAF1392595.1"/>
    </source>
</evidence>
<reference evidence="1 2" key="1">
    <citation type="submission" date="2019-06" db="EMBL/GenBank/DDBJ databases">
        <title>A chromosome-scale genome assembly of the European perch, Perca fluviatilis.</title>
        <authorList>
            <person name="Roques C."/>
            <person name="Zahm M."/>
            <person name="Cabau C."/>
            <person name="Klopp C."/>
            <person name="Bouchez O."/>
            <person name="Donnadieu C."/>
            <person name="Kuhl H."/>
            <person name="Gislard M."/>
            <person name="Guendouz S."/>
            <person name="Journot L."/>
            <person name="Haffray P."/>
            <person name="Bestin A."/>
            <person name="Morvezen R."/>
            <person name="Feron R."/>
            <person name="Wen M."/>
            <person name="Jouanno E."/>
            <person name="Herpin A."/>
            <person name="Schartl M."/>
            <person name="Postlethwait J."/>
            <person name="Schaerlinger B."/>
            <person name="Chardard D."/>
            <person name="Lecocq T."/>
            <person name="Poncet C."/>
            <person name="Jaffrelo L."/>
            <person name="Lampietro C."/>
            <person name="Guiguen Y."/>
        </authorList>
    </citation>
    <scope>NUCLEOTIDE SEQUENCE [LARGE SCALE GENOMIC DNA]</scope>
    <source>
        <tissue evidence="1">Blood</tissue>
    </source>
</reference>